<name>A0A831ES99_ERWAM</name>
<gene>
    <name evidence="1" type="ORF">BN437_3160</name>
</gene>
<sequence>MAKDGHGMIAGAVKPAKMVTFTNRPDERWQRTVYDMEGNKIWK</sequence>
<proteinExistence type="predicted"/>
<organism evidence="1 2">
    <name type="scientific">Erwinia amylovora NBRC 12687 = CFBP 1232</name>
    <dbReference type="NCBI Taxonomy" id="1219359"/>
    <lineage>
        <taxon>Bacteria</taxon>
        <taxon>Pseudomonadati</taxon>
        <taxon>Pseudomonadota</taxon>
        <taxon>Gammaproteobacteria</taxon>
        <taxon>Enterobacterales</taxon>
        <taxon>Erwiniaceae</taxon>
        <taxon>Erwinia</taxon>
    </lineage>
</organism>
<dbReference type="AlphaFoldDB" id="A0A831ES99"/>
<comment type="caution">
    <text evidence="1">The sequence shown here is derived from an EMBL/GenBank/DDBJ whole genome shotgun (WGS) entry which is preliminary data.</text>
</comment>
<dbReference type="Proteomes" id="UP000013111">
    <property type="component" value="Unassembled WGS sequence"/>
</dbReference>
<dbReference type="EMBL" id="CAPB01000038">
    <property type="protein sequence ID" value="CCO95066.1"/>
    <property type="molecule type" value="Genomic_DNA"/>
</dbReference>
<accession>A0A831ES99</accession>
<evidence type="ECO:0000313" key="2">
    <source>
        <dbReference type="Proteomes" id="UP000013111"/>
    </source>
</evidence>
<evidence type="ECO:0000313" key="1">
    <source>
        <dbReference type="EMBL" id="CCO95066.1"/>
    </source>
</evidence>
<reference evidence="1 2" key="1">
    <citation type="submission" date="2012-11" db="EMBL/GenBank/DDBJ databases">
        <authorList>
            <person name="Linke B."/>
        </authorList>
    </citation>
    <scope>NUCLEOTIDE SEQUENCE [LARGE SCALE GENOMIC DNA]</scope>
    <source>
        <strain evidence="2">CFBP 1232</strain>
    </source>
</reference>
<protein>
    <submittedName>
        <fullName evidence="1">Uncharacterized protein</fullName>
    </submittedName>
</protein>
<reference evidence="1 2" key="2">
    <citation type="submission" date="2013-04" db="EMBL/GenBank/DDBJ databases">
        <title>Comparative genomics of 12 strains of Erwinia amylovora identifies a pan-genome with a large conserved core and provides insights into host specificity.</title>
        <authorList>
            <person name="Mann R.A."/>
            <person name="Smits T.H.M."/>
            <person name="Buehlmann A."/>
            <person name="Blom J."/>
            <person name="Goesmann A."/>
            <person name="Frey J.E."/>
            <person name="Plummer K.M."/>
            <person name="Beer S.V."/>
            <person name="Luck J."/>
            <person name="Duffy B."/>
            <person name="Rodoni B."/>
        </authorList>
    </citation>
    <scope>NUCLEOTIDE SEQUENCE [LARGE SCALE GENOMIC DNA]</scope>
    <source>
        <strain evidence="2">CFBP 1232</strain>
    </source>
</reference>